<dbReference type="AlphaFoldDB" id="A0A4Y9RZF8"/>
<organism evidence="2 3">
    <name type="scientific">Brevundimonas intermedia</name>
    <dbReference type="NCBI Taxonomy" id="74315"/>
    <lineage>
        <taxon>Bacteria</taxon>
        <taxon>Pseudomonadati</taxon>
        <taxon>Pseudomonadota</taxon>
        <taxon>Alphaproteobacteria</taxon>
        <taxon>Caulobacterales</taxon>
        <taxon>Caulobacteraceae</taxon>
        <taxon>Brevundimonas</taxon>
    </lineage>
</organism>
<accession>A0A4Y9RZF8</accession>
<gene>
    <name evidence="2" type="ORF">EGY25_13920</name>
</gene>
<feature type="region of interest" description="Disordered" evidence="1">
    <location>
        <begin position="1"/>
        <end position="62"/>
    </location>
</feature>
<dbReference type="Proteomes" id="UP000298216">
    <property type="component" value="Unassembled WGS sequence"/>
</dbReference>
<name>A0A4Y9RZF8_9CAUL</name>
<proteinExistence type="predicted"/>
<sequence length="62" mass="6907">MGEIVNLNRARKTRAKAEDKAQAAANRVVHGRTKADKALTALERHRADKLLDGQKRDPKSDD</sequence>
<dbReference type="OrthoDB" id="7192657at2"/>
<reference evidence="2 3" key="1">
    <citation type="submission" date="2019-03" db="EMBL/GenBank/DDBJ databases">
        <title>Draft genome of Brevundimonas sp. a heavy metal resistant soil bacteria.</title>
        <authorList>
            <person name="Soto J."/>
        </authorList>
    </citation>
    <scope>NUCLEOTIDE SEQUENCE [LARGE SCALE GENOMIC DNA]</scope>
    <source>
        <strain evidence="2 3">B-10</strain>
    </source>
</reference>
<evidence type="ECO:0000313" key="3">
    <source>
        <dbReference type="Proteomes" id="UP000298216"/>
    </source>
</evidence>
<protein>
    <submittedName>
        <fullName evidence="2">DUF4169 family protein</fullName>
    </submittedName>
</protein>
<evidence type="ECO:0000313" key="2">
    <source>
        <dbReference type="EMBL" id="TFW13059.1"/>
    </source>
</evidence>
<dbReference type="InterPro" id="IPR025227">
    <property type="entry name" value="DUF4169"/>
</dbReference>
<evidence type="ECO:0000256" key="1">
    <source>
        <dbReference type="SAM" id="MobiDB-lite"/>
    </source>
</evidence>
<dbReference type="RefSeq" id="WP_135195524.1">
    <property type="nucleotide sequence ID" value="NZ_SPVH01000006.1"/>
</dbReference>
<dbReference type="EMBL" id="SPVH01000006">
    <property type="protein sequence ID" value="TFW13059.1"/>
    <property type="molecule type" value="Genomic_DNA"/>
</dbReference>
<feature type="compositionally biased region" description="Basic and acidic residues" evidence="1">
    <location>
        <begin position="33"/>
        <end position="62"/>
    </location>
</feature>
<keyword evidence="3" id="KW-1185">Reference proteome</keyword>
<comment type="caution">
    <text evidence="2">The sequence shown here is derived from an EMBL/GenBank/DDBJ whole genome shotgun (WGS) entry which is preliminary data.</text>
</comment>
<dbReference type="Pfam" id="PF13770">
    <property type="entry name" value="DUF4169"/>
    <property type="match status" value="1"/>
</dbReference>